<name>A0A517QQU4_9PLAN</name>
<dbReference type="EMBL" id="CP036267">
    <property type="protein sequence ID" value="QDT34002.1"/>
    <property type="molecule type" value="Genomic_DNA"/>
</dbReference>
<evidence type="ECO:0000256" key="1">
    <source>
        <dbReference type="SAM" id="MobiDB-lite"/>
    </source>
</evidence>
<dbReference type="KEGG" id="tpol:Mal48_32590"/>
<sequence>MSDNAARNRSRPGLIRTSPQWPAPAVAEPLATPSARTAHRFFECLSAGQ</sequence>
<gene>
    <name evidence="2" type="ORF">Mal48_32590</name>
</gene>
<dbReference type="Proteomes" id="UP000315724">
    <property type="component" value="Chromosome"/>
</dbReference>
<protein>
    <submittedName>
        <fullName evidence="2">Uncharacterized protein</fullName>
    </submittedName>
</protein>
<accession>A0A517QQU4</accession>
<reference evidence="2 3" key="1">
    <citation type="submission" date="2019-02" db="EMBL/GenBank/DDBJ databases">
        <title>Deep-cultivation of Planctomycetes and their phenomic and genomic characterization uncovers novel biology.</title>
        <authorList>
            <person name="Wiegand S."/>
            <person name="Jogler M."/>
            <person name="Boedeker C."/>
            <person name="Pinto D."/>
            <person name="Vollmers J."/>
            <person name="Rivas-Marin E."/>
            <person name="Kohn T."/>
            <person name="Peeters S.H."/>
            <person name="Heuer A."/>
            <person name="Rast P."/>
            <person name="Oberbeckmann S."/>
            <person name="Bunk B."/>
            <person name="Jeske O."/>
            <person name="Meyerdierks A."/>
            <person name="Storesund J.E."/>
            <person name="Kallscheuer N."/>
            <person name="Luecker S."/>
            <person name="Lage O.M."/>
            <person name="Pohl T."/>
            <person name="Merkel B.J."/>
            <person name="Hornburger P."/>
            <person name="Mueller R.-W."/>
            <person name="Bruemmer F."/>
            <person name="Labrenz M."/>
            <person name="Spormann A.M."/>
            <person name="Op den Camp H."/>
            <person name="Overmann J."/>
            <person name="Amann R."/>
            <person name="Jetten M.S.M."/>
            <person name="Mascher T."/>
            <person name="Medema M.H."/>
            <person name="Devos D.P."/>
            <person name="Kaster A.-K."/>
            <person name="Ovreas L."/>
            <person name="Rohde M."/>
            <person name="Galperin M.Y."/>
            <person name="Jogler C."/>
        </authorList>
    </citation>
    <scope>NUCLEOTIDE SEQUENCE [LARGE SCALE GENOMIC DNA]</scope>
    <source>
        <strain evidence="2 3">Mal48</strain>
    </source>
</reference>
<evidence type="ECO:0000313" key="3">
    <source>
        <dbReference type="Proteomes" id="UP000315724"/>
    </source>
</evidence>
<dbReference type="AlphaFoldDB" id="A0A517QQU4"/>
<evidence type="ECO:0000313" key="2">
    <source>
        <dbReference type="EMBL" id="QDT34002.1"/>
    </source>
</evidence>
<proteinExistence type="predicted"/>
<organism evidence="2 3">
    <name type="scientific">Thalassoglobus polymorphus</name>
    <dbReference type="NCBI Taxonomy" id="2527994"/>
    <lineage>
        <taxon>Bacteria</taxon>
        <taxon>Pseudomonadati</taxon>
        <taxon>Planctomycetota</taxon>
        <taxon>Planctomycetia</taxon>
        <taxon>Planctomycetales</taxon>
        <taxon>Planctomycetaceae</taxon>
        <taxon>Thalassoglobus</taxon>
    </lineage>
</organism>
<feature type="region of interest" description="Disordered" evidence="1">
    <location>
        <begin position="1"/>
        <end position="25"/>
    </location>
</feature>
<keyword evidence="3" id="KW-1185">Reference proteome</keyword>